<feature type="transmembrane region" description="Helical" evidence="6">
    <location>
        <begin position="109"/>
        <end position="131"/>
    </location>
</feature>
<accession>W7YG04</accession>
<comment type="caution">
    <text evidence="7">The sequence shown here is derived from an EMBL/GenBank/DDBJ whole genome shotgun (WGS) entry which is preliminary data.</text>
</comment>
<organism evidence="7 8">
    <name type="scientific">Paenibacillus pini JCM 16418</name>
    <dbReference type="NCBI Taxonomy" id="1236976"/>
    <lineage>
        <taxon>Bacteria</taxon>
        <taxon>Bacillati</taxon>
        <taxon>Bacillota</taxon>
        <taxon>Bacilli</taxon>
        <taxon>Bacillales</taxon>
        <taxon>Paenibacillaceae</taxon>
        <taxon>Paenibacillus</taxon>
    </lineage>
</organism>
<evidence type="ECO:0008006" key="9">
    <source>
        <dbReference type="Google" id="ProtNLM"/>
    </source>
</evidence>
<comment type="similarity">
    <text evidence="2">Belongs to the TMEM19 family.</text>
</comment>
<dbReference type="Proteomes" id="UP000019364">
    <property type="component" value="Unassembled WGS sequence"/>
</dbReference>
<dbReference type="AlphaFoldDB" id="W7YG04"/>
<feature type="transmembrane region" description="Helical" evidence="6">
    <location>
        <begin position="152"/>
        <end position="175"/>
    </location>
</feature>
<keyword evidence="3 6" id="KW-0812">Transmembrane</keyword>
<dbReference type="STRING" id="1236976.JCM16418_424"/>
<evidence type="ECO:0000313" key="8">
    <source>
        <dbReference type="Proteomes" id="UP000019364"/>
    </source>
</evidence>
<keyword evidence="5 6" id="KW-0472">Membrane</keyword>
<feature type="transmembrane region" description="Helical" evidence="6">
    <location>
        <begin position="187"/>
        <end position="210"/>
    </location>
</feature>
<dbReference type="GO" id="GO:0016020">
    <property type="term" value="C:membrane"/>
    <property type="evidence" value="ECO:0007669"/>
    <property type="project" value="UniProtKB-SubCell"/>
</dbReference>
<evidence type="ECO:0000256" key="5">
    <source>
        <dbReference type="ARBA" id="ARBA00023136"/>
    </source>
</evidence>
<evidence type="ECO:0000256" key="2">
    <source>
        <dbReference type="ARBA" id="ARBA00009012"/>
    </source>
</evidence>
<dbReference type="EMBL" id="BAVZ01000001">
    <property type="protein sequence ID" value="GAF06468.1"/>
    <property type="molecule type" value="Genomic_DNA"/>
</dbReference>
<dbReference type="OrthoDB" id="9808500at2"/>
<evidence type="ECO:0000256" key="6">
    <source>
        <dbReference type="SAM" id="Phobius"/>
    </source>
</evidence>
<proteinExistence type="inferred from homology"/>
<dbReference type="PANTHER" id="PTHR13353:SF5">
    <property type="entry name" value="TRANSMEMBRANE PROTEIN 19"/>
    <property type="match status" value="1"/>
</dbReference>
<dbReference type="RefSeq" id="WP_036645549.1">
    <property type="nucleotide sequence ID" value="NZ_BAVZ01000001.1"/>
</dbReference>
<dbReference type="PANTHER" id="PTHR13353">
    <property type="entry name" value="TRANSMEMBRANE PROTEIN 19"/>
    <property type="match status" value="1"/>
</dbReference>
<feature type="transmembrane region" description="Helical" evidence="6">
    <location>
        <begin position="40"/>
        <end position="61"/>
    </location>
</feature>
<sequence length="274" mass="28994">MAWIIGAVCALVVALAAYWKQSLTLSGAIAAVVMGTIYYGAGNIVWFGILLVFFISSSLLSKFHQKRKAELEKSYAKTGRRDAGQVLANGGIGMVLCILNAIWPYPGWVYAFVGVMAGVTADTWATEWGSLSKKPPRSVLNGRILPAGTSGGVSVLGSTAAAVGGMMIGVFAWLFQSWTGLSGQWLVYLTAYILLGLVGGLVGSFVDSFLGASVQVMYKCQICNKEVEVLEHCGQPTQYVRGLRLMNNDAVNILSSIAAALGAWGLASLLQLGV</sequence>
<evidence type="ECO:0000256" key="3">
    <source>
        <dbReference type="ARBA" id="ARBA00022692"/>
    </source>
</evidence>
<evidence type="ECO:0000256" key="1">
    <source>
        <dbReference type="ARBA" id="ARBA00004141"/>
    </source>
</evidence>
<dbReference type="eggNOG" id="COG1836">
    <property type="taxonomic scope" value="Bacteria"/>
</dbReference>
<name>W7YG04_9BACL</name>
<dbReference type="Pfam" id="PF01940">
    <property type="entry name" value="DUF92"/>
    <property type="match status" value="1"/>
</dbReference>
<protein>
    <recommendedName>
        <fullName evidence="9">DUF92 domain-containing protein</fullName>
    </recommendedName>
</protein>
<keyword evidence="8" id="KW-1185">Reference proteome</keyword>
<keyword evidence="4 6" id="KW-1133">Transmembrane helix</keyword>
<dbReference type="InterPro" id="IPR002794">
    <property type="entry name" value="DUF92_TMEM19"/>
</dbReference>
<evidence type="ECO:0000313" key="7">
    <source>
        <dbReference type="EMBL" id="GAF06468.1"/>
    </source>
</evidence>
<feature type="transmembrane region" description="Helical" evidence="6">
    <location>
        <begin position="82"/>
        <end position="103"/>
    </location>
</feature>
<gene>
    <name evidence="7" type="ORF">JCM16418_424</name>
</gene>
<comment type="subcellular location">
    <subcellularLocation>
        <location evidence="1">Membrane</location>
        <topology evidence="1">Multi-pass membrane protein</topology>
    </subcellularLocation>
</comment>
<feature type="transmembrane region" description="Helical" evidence="6">
    <location>
        <begin position="251"/>
        <end position="272"/>
    </location>
</feature>
<evidence type="ECO:0000256" key="4">
    <source>
        <dbReference type="ARBA" id="ARBA00022989"/>
    </source>
</evidence>
<reference evidence="7 8" key="1">
    <citation type="journal article" date="2014" name="Genome Announc.">
        <title>Draft Genome Sequence of Paenibacillus pini JCM 16418T, Isolated from the Rhizosphere of Pine Tree.</title>
        <authorList>
            <person name="Yuki M."/>
            <person name="Oshima K."/>
            <person name="Suda W."/>
            <person name="Oshida Y."/>
            <person name="Kitamura K."/>
            <person name="Iida Y."/>
            <person name="Hattori M."/>
            <person name="Ohkuma M."/>
        </authorList>
    </citation>
    <scope>NUCLEOTIDE SEQUENCE [LARGE SCALE GENOMIC DNA]</scope>
    <source>
        <strain evidence="7 8">JCM 16418</strain>
    </source>
</reference>